<evidence type="ECO:0000256" key="4">
    <source>
        <dbReference type="ARBA" id="ARBA00001946"/>
    </source>
</evidence>
<evidence type="ECO:0000256" key="9">
    <source>
        <dbReference type="ARBA" id="ARBA00009951"/>
    </source>
</evidence>
<comment type="catalytic activity">
    <reaction evidence="2">
        <text>6-hydroxymethyl-7,8-dihydropterin + ATP = (7,8-dihydropterin-6-yl)methyl diphosphate + AMP + H(+)</text>
        <dbReference type="Rhea" id="RHEA:11412"/>
        <dbReference type="ChEBI" id="CHEBI:15378"/>
        <dbReference type="ChEBI" id="CHEBI:30616"/>
        <dbReference type="ChEBI" id="CHEBI:44841"/>
        <dbReference type="ChEBI" id="CHEBI:72950"/>
        <dbReference type="ChEBI" id="CHEBI:456215"/>
        <dbReference type="EC" id="2.7.6.3"/>
    </reaction>
</comment>
<evidence type="ECO:0000256" key="13">
    <source>
        <dbReference type="ARBA" id="ARBA00022679"/>
    </source>
</evidence>
<keyword evidence="17" id="KW-0067">ATP-binding</keyword>
<dbReference type="InterPro" id="IPR045031">
    <property type="entry name" value="DHP_synth-like"/>
</dbReference>
<dbReference type="PROSITE" id="PS50972">
    <property type="entry name" value="PTERIN_BINDING"/>
    <property type="match status" value="1"/>
</dbReference>
<reference evidence="27" key="2">
    <citation type="submission" date="2016-05" db="EMBL/GenBank/DDBJ databases">
        <title>Comparative analysis highlights variable genome content of wheat rusts and divergence of the mating loci.</title>
        <authorList>
            <person name="Cuomo C.A."/>
            <person name="Bakkeren G."/>
            <person name="Szabo L."/>
            <person name="Khalil H."/>
            <person name="Joly D."/>
            <person name="Goldberg J."/>
            <person name="Young S."/>
            <person name="Zeng Q."/>
            <person name="Fellers J."/>
        </authorList>
    </citation>
    <scope>NUCLEOTIDE SEQUENCE [LARGE SCALE GENOMIC DNA]</scope>
    <source>
        <strain evidence="27">1-1 BBBD Race 1</strain>
    </source>
</reference>
<dbReference type="OrthoDB" id="615426at2759"/>
<evidence type="ECO:0000256" key="7">
    <source>
        <dbReference type="ARBA" id="ARBA00005051"/>
    </source>
</evidence>
<dbReference type="PANTHER" id="PTHR20941:SF1">
    <property type="entry name" value="FOLIC ACID SYNTHESIS PROTEIN FOL1"/>
    <property type="match status" value="1"/>
</dbReference>
<comment type="similarity">
    <text evidence="8">In the N-terminal section; belongs to the DHNA family.</text>
</comment>
<evidence type="ECO:0000313" key="27">
    <source>
        <dbReference type="EMBL" id="OAV92758.1"/>
    </source>
</evidence>
<evidence type="ECO:0000256" key="16">
    <source>
        <dbReference type="ARBA" id="ARBA00022777"/>
    </source>
</evidence>
<dbReference type="CDD" id="cd00739">
    <property type="entry name" value="DHPS"/>
    <property type="match status" value="1"/>
</dbReference>
<evidence type="ECO:0000256" key="22">
    <source>
        <dbReference type="ARBA" id="ARBA00061548"/>
    </source>
</evidence>
<dbReference type="Pfam" id="PF00809">
    <property type="entry name" value="Pterin_bind"/>
    <property type="match status" value="1"/>
</dbReference>
<name>A0A180GJX9_PUCT1</name>
<comment type="pathway">
    <text evidence="7">Cofactor biosynthesis; tetrahydrofolate biosynthesis; 2-amino-4-hydroxy-6-hydroxymethyl-7,8-dihydropteridine diphosphate from 7,8-dihydroneopterin triphosphate: step 4/4.</text>
</comment>
<proteinExistence type="inferred from homology"/>
<dbReference type="STRING" id="630390.A0A180GJX9"/>
<evidence type="ECO:0000256" key="8">
    <source>
        <dbReference type="ARBA" id="ARBA00009640"/>
    </source>
</evidence>
<comment type="similarity">
    <text evidence="9">In the C-terminal section; belongs to the DHPS family.</text>
</comment>
<comment type="cofactor">
    <cofactor evidence="4">
        <name>Mg(2+)</name>
        <dbReference type="ChEBI" id="CHEBI:18420"/>
    </cofactor>
</comment>
<dbReference type="InterPro" id="IPR011005">
    <property type="entry name" value="Dihydropteroate_synth-like_sf"/>
</dbReference>
<comment type="pathway">
    <text evidence="6">Cofactor biosynthesis; tetrahydrofolate biosynthesis; 2-amino-4-hydroxy-6-hydroxymethyl-7,8-dihydropteridine diphosphate from 7,8-dihydroneopterin triphosphate: step 3/4.</text>
</comment>
<comment type="catalytic activity">
    <reaction evidence="1">
        <text>(7,8-dihydropterin-6-yl)methyl diphosphate + 4-aminobenzoate = 7,8-dihydropteroate + diphosphate</text>
        <dbReference type="Rhea" id="RHEA:19949"/>
        <dbReference type="ChEBI" id="CHEBI:17836"/>
        <dbReference type="ChEBI" id="CHEBI:17839"/>
        <dbReference type="ChEBI" id="CHEBI:33019"/>
        <dbReference type="ChEBI" id="CHEBI:72950"/>
        <dbReference type="EC" id="2.5.1.15"/>
    </reaction>
</comment>
<dbReference type="EC" id="2.7.6.3" evidence="12"/>
<dbReference type="UniPathway" id="UPA00077">
    <property type="reaction ID" value="UER00155"/>
</dbReference>
<dbReference type="CDD" id="cd00483">
    <property type="entry name" value="HPPK"/>
    <property type="match status" value="1"/>
</dbReference>
<evidence type="ECO:0000256" key="1">
    <source>
        <dbReference type="ARBA" id="ARBA00000012"/>
    </source>
</evidence>
<dbReference type="SUPFAM" id="SSF55083">
    <property type="entry name" value="6-hydroxymethyl-7,8-dihydropterin pyrophosphokinase, HPPK"/>
    <property type="match status" value="1"/>
</dbReference>
<keyword evidence="20" id="KW-0511">Multifunctional enzyme</keyword>
<comment type="catalytic activity">
    <reaction evidence="3">
        <text>7,8-dihydroneopterin = 6-hydroxymethyl-7,8-dihydropterin + glycolaldehyde</text>
        <dbReference type="Rhea" id="RHEA:10540"/>
        <dbReference type="ChEBI" id="CHEBI:17001"/>
        <dbReference type="ChEBI" id="CHEBI:17071"/>
        <dbReference type="ChEBI" id="CHEBI:44841"/>
        <dbReference type="EC" id="4.1.2.25"/>
    </reaction>
</comment>
<evidence type="ECO:0000256" key="21">
    <source>
        <dbReference type="ARBA" id="ARBA00058009"/>
    </source>
</evidence>
<evidence type="ECO:0000256" key="6">
    <source>
        <dbReference type="ARBA" id="ARBA00005013"/>
    </source>
</evidence>
<dbReference type="PROSITE" id="PS00792">
    <property type="entry name" value="DHPS_1"/>
    <property type="match status" value="1"/>
</dbReference>
<evidence type="ECO:0000256" key="18">
    <source>
        <dbReference type="ARBA" id="ARBA00022842"/>
    </source>
</evidence>
<evidence type="ECO:0000256" key="3">
    <source>
        <dbReference type="ARBA" id="ARBA00001353"/>
    </source>
</evidence>
<evidence type="ECO:0000259" key="26">
    <source>
        <dbReference type="PROSITE" id="PS50972"/>
    </source>
</evidence>
<comment type="similarity">
    <text evidence="22">In the central section; belongs to the HPPK family.</text>
</comment>
<dbReference type="GO" id="GO:0046654">
    <property type="term" value="P:tetrahydrofolate biosynthetic process"/>
    <property type="evidence" value="ECO:0007669"/>
    <property type="project" value="UniProtKB-UniPathway"/>
</dbReference>
<dbReference type="InterPro" id="IPR000489">
    <property type="entry name" value="Pterin-binding_dom"/>
</dbReference>
<dbReference type="InterPro" id="IPR000550">
    <property type="entry name" value="Hppk"/>
</dbReference>
<evidence type="ECO:0000256" key="2">
    <source>
        <dbReference type="ARBA" id="ARBA00000198"/>
    </source>
</evidence>
<dbReference type="GO" id="GO:0003848">
    <property type="term" value="F:2-amino-4-hydroxy-6-hydroxymethyldihydropteridine diphosphokinase activity"/>
    <property type="evidence" value="ECO:0007669"/>
    <property type="project" value="UniProtKB-EC"/>
</dbReference>
<dbReference type="NCBIfam" id="TIGR01498">
    <property type="entry name" value="folK"/>
    <property type="match status" value="1"/>
</dbReference>
<dbReference type="EC" id="2.5.1.15" evidence="10"/>
<evidence type="ECO:0000256" key="20">
    <source>
        <dbReference type="ARBA" id="ARBA00023268"/>
    </source>
</evidence>
<comment type="pathway">
    <text evidence="5">Cofactor biosynthesis; tetrahydrofolate biosynthesis; 7,8-dihydrofolate from 2-amino-4-hydroxy-6-hydroxymethyl-7,8-dihydropteridine diphosphate and 4-aminobenzoate: step 1/2.</text>
</comment>
<accession>A0A180GJX9</accession>
<protein>
    <recommendedName>
        <fullName evidence="23">Folic acid synthesis protein FOL1</fullName>
        <ecNumber evidence="10">2.5.1.15</ecNumber>
        <ecNumber evidence="12">2.7.6.3</ecNumber>
        <ecNumber evidence="11">4.1.2.25</ecNumber>
    </recommendedName>
    <alternativeName>
        <fullName evidence="24">Folic acid synthesis protein fol1</fullName>
    </alternativeName>
</protein>
<dbReference type="InterPro" id="IPR006390">
    <property type="entry name" value="DHP_synth_dom"/>
</dbReference>
<feature type="domain" description="Pterin-binding" evidence="26">
    <location>
        <begin position="257"/>
        <end position="530"/>
    </location>
</feature>
<keyword evidence="19" id="KW-0289">Folate biosynthesis</keyword>
<sequence>MWASPQHGDLSFGQKGKNLLNLHGGSPGSSDGARRPTPVASKAHSGDRRDRRRSSAGAEMSSRFARTIARGYATNTVYLGLGSNTGDRRTHIRDALRHLAALHPATRVLDASFLYQSKPMYLLDQPPFLNAACKISTPLEPLQLLKLVKTVEAAQGRILHGQPRNGPRPIDIDILLYNSDIVRHPDLTIPHIGIVERQFVLAPLADVARRTIHPETQTSIESLLADLELKSGAAGMVRKTHLVGGAGCRTLDLSERTHLMAIVNCTPDSFSDGGECLAAEDAVDRALEHAAAGADILDIGGMSTRPGAPEVSLETEIQRTLPVIRALRHHHRLDCHISIDTFRAQTAEAAVAAGATIVNDVSGGDADPAMLPTVARLDVPYVLMHMRGNPRTMGQLTSYHHVVEDVRAELAAKVQRALDAGIKRWNLIIDPGFGFAKDLAANCQLLHSLHALQRPSSAEDHHNILHGFPLLVGLSRKRFLAQLLARPSNSSLPPPDQRLVPTIVASTIAVRNGAHIIRAHDTKAIKQAITTLDGIRSFS</sequence>
<evidence type="ECO:0000256" key="25">
    <source>
        <dbReference type="SAM" id="MobiDB-lite"/>
    </source>
</evidence>
<dbReference type="GO" id="GO:0004156">
    <property type="term" value="F:dihydropteroate synthase activity"/>
    <property type="evidence" value="ECO:0007669"/>
    <property type="project" value="UniProtKB-EC"/>
</dbReference>
<evidence type="ECO:0000256" key="23">
    <source>
        <dbReference type="ARBA" id="ARBA00067568"/>
    </source>
</evidence>
<dbReference type="GO" id="GO:0004150">
    <property type="term" value="F:dihydroneopterin aldolase activity"/>
    <property type="evidence" value="ECO:0007669"/>
    <property type="project" value="UniProtKB-EC"/>
</dbReference>
<gene>
    <name evidence="27" type="ORF">PTTG_04974</name>
</gene>
<keyword evidence="15" id="KW-0547">Nucleotide-binding</keyword>
<dbReference type="Gene3D" id="3.30.70.560">
    <property type="entry name" value="7,8-Dihydro-6-hydroxymethylpterin-pyrophosphokinase HPPK"/>
    <property type="match status" value="1"/>
</dbReference>
<dbReference type="GO" id="GO:0046872">
    <property type="term" value="F:metal ion binding"/>
    <property type="evidence" value="ECO:0007669"/>
    <property type="project" value="UniProtKB-KW"/>
</dbReference>
<keyword evidence="16" id="KW-0418">Kinase</keyword>
<dbReference type="NCBIfam" id="TIGR01496">
    <property type="entry name" value="DHPS"/>
    <property type="match status" value="1"/>
</dbReference>
<evidence type="ECO:0000313" key="29">
    <source>
        <dbReference type="Proteomes" id="UP000005240"/>
    </source>
</evidence>
<organism evidence="27">
    <name type="scientific">Puccinia triticina (isolate 1-1 / race 1 (BBBD))</name>
    <name type="common">Brown leaf rust fungus</name>
    <dbReference type="NCBI Taxonomy" id="630390"/>
    <lineage>
        <taxon>Eukaryota</taxon>
        <taxon>Fungi</taxon>
        <taxon>Dikarya</taxon>
        <taxon>Basidiomycota</taxon>
        <taxon>Pucciniomycotina</taxon>
        <taxon>Pucciniomycetes</taxon>
        <taxon>Pucciniales</taxon>
        <taxon>Pucciniaceae</taxon>
        <taxon>Puccinia</taxon>
    </lineage>
</organism>
<dbReference type="SUPFAM" id="SSF51717">
    <property type="entry name" value="Dihydropteroate synthetase-like"/>
    <property type="match status" value="1"/>
</dbReference>
<reference evidence="28" key="4">
    <citation type="submission" date="2025-05" db="UniProtKB">
        <authorList>
            <consortium name="EnsemblFungi"/>
        </authorList>
    </citation>
    <scope>IDENTIFICATION</scope>
    <source>
        <strain evidence="28">isolate 1-1 / race 1 (BBBD)</strain>
    </source>
</reference>
<keyword evidence="14" id="KW-0479">Metal-binding</keyword>
<reference evidence="28 29" key="3">
    <citation type="journal article" date="2017" name="G3 (Bethesda)">
        <title>Comparative analysis highlights variable genome content of wheat rusts and divergence of the mating loci.</title>
        <authorList>
            <person name="Cuomo C.A."/>
            <person name="Bakkeren G."/>
            <person name="Khalil H.B."/>
            <person name="Panwar V."/>
            <person name="Joly D."/>
            <person name="Linning R."/>
            <person name="Sakthikumar S."/>
            <person name="Song X."/>
            <person name="Adiconis X."/>
            <person name="Fan L."/>
            <person name="Goldberg J.M."/>
            <person name="Levin J.Z."/>
            <person name="Young S."/>
            <person name="Zeng Q."/>
            <person name="Anikster Y."/>
            <person name="Bruce M."/>
            <person name="Wang M."/>
            <person name="Yin C."/>
            <person name="McCallum B."/>
            <person name="Szabo L.J."/>
            <person name="Hulbert S."/>
            <person name="Chen X."/>
            <person name="Fellers J.P."/>
        </authorList>
    </citation>
    <scope>NUCLEOTIDE SEQUENCE</scope>
    <source>
        <strain evidence="28">isolate 1-1 / race 1 (BBBD)</strain>
        <strain evidence="29">Isolate 1-1 / race 1 (BBBD)</strain>
    </source>
</reference>
<dbReference type="AlphaFoldDB" id="A0A180GJX9"/>
<keyword evidence="18" id="KW-0460">Magnesium</keyword>
<dbReference type="InterPro" id="IPR035907">
    <property type="entry name" value="Hppk_sf"/>
</dbReference>
<evidence type="ECO:0000313" key="28">
    <source>
        <dbReference type="EnsemblFungi" id="PTTG_04974-t43_1-p1"/>
    </source>
</evidence>
<dbReference type="VEuPathDB" id="FungiDB:PTTG_04974"/>
<keyword evidence="13" id="KW-0808">Transferase</keyword>
<evidence type="ECO:0000256" key="17">
    <source>
        <dbReference type="ARBA" id="ARBA00022840"/>
    </source>
</evidence>
<dbReference type="Proteomes" id="UP000005240">
    <property type="component" value="Unassembled WGS sequence"/>
</dbReference>
<keyword evidence="29" id="KW-1185">Reference proteome</keyword>
<dbReference type="EMBL" id="ADAS02000059">
    <property type="protein sequence ID" value="OAV92758.1"/>
    <property type="molecule type" value="Genomic_DNA"/>
</dbReference>
<dbReference type="PROSITE" id="PS00794">
    <property type="entry name" value="HPPK"/>
    <property type="match status" value="1"/>
</dbReference>
<evidence type="ECO:0000256" key="24">
    <source>
        <dbReference type="ARBA" id="ARBA00068111"/>
    </source>
</evidence>
<reference evidence="27" key="1">
    <citation type="submission" date="2009-11" db="EMBL/GenBank/DDBJ databases">
        <authorList>
            <consortium name="The Broad Institute Genome Sequencing Platform"/>
            <person name="Ward D."/>
            <person name="Feldgarden M."/>
            <person name="Earl A."/>
            <person name="Young S.K."/>
            <person name="Zeng Q."/>
            <person name="Koehrsen M."/>
            <person name="Alvarado L."/>
            <person name="Berlin A."/>
            <person name="Bochicchio J."/>
            <person name="Borenstein D."/>
            <person name="Chapman S.B."/>
            <person name="Chen Z."/>
            <person name="Engels R."/>
            <person name="Freedman E."/>
            <person name="Gellesch M."/>
            <person name="Goldberg J."/>
            <person name="Griggs A."/>
            <person name="Gujja S."/>
            <person name="Heilman E."/>
            <person name="Heiman D."/>
            <person name="Hepburn T."/>
            <person name="Howarth C."/>
            <person name="Jen D."/>
            <person name="Larson L."/>
            <person name="Lewis B."/>
            <person name="Mehta T."/>
            <person name="Park D."/>
            <person name="Pearson M."/>
            <person name="Roberts A."/>
            <person name="Saif S."/>
            <person name="Shea T."/>
            <person name="Shenoy N."/>
            <person name="Sisk P."/>
            <person name="Stolte C."/>
            <person name="Sykes S."/>
            <person name="Thomson T."/>
            <person name="Walk T."/>
            <person name="White J."/>
            <person name="Yandava C."/>
            <person name="Izard J."/>
            <person name="Baranova O.V."/>
            <person name="Blanton J.M."/>
            <person name="Tanner A.C."/>
            <person name="Dewhirst F.E."/>
            <person name="Haas B."/>
            <person name="Nusbaum C."/>
            <person name="Birren B."/>
        </authorList>
    </citation>
    <scope>NUCLEOTIDE SEQUENCE [LARGE SCALE GENOMIC DNA]</scope>
    <source>
        <strain evidence="27">1-1 BBBD Race 1</strain>
    </source>
</reference>
<evidence type="ECO:0000256" key="12">
    <source>
        <dbReference type="ARBA" id="ARBA00013253"/>
    </source>
</evidence>
<evidence type="ECO:0000256" key="19">
    <source>
        <dbReference type="ARBA" id="ARBA00022909"/>
    </source>
</evidence>
<dbReference type="GO" id="GO:0046656">
    <property type="term" value="P:folic acid biosynthetic process"/>
    <property type="evidence" value="ECO:0007669"/>
    <property type="project" value="UniProtKB-KW"/>
</dbReference>
<dbReference type="EnsemblFungi" id="PTTG_04974-t43_1">
    <property type="protein sequence ID" value="PTTG_04974-t43_1-p1"/>
    <property type="gene ID" value="PTTG_04974"/>
</dbReference>
<dbReference type="GO" id="GO:0005524">
    <property type="term" value="F:ATP binding"/>
    <property type="evidence" value="ECO:0007669"/>
    <property type="project" value="UniProtKB-KW"/>
</dbReference>
<evidence type="ECO:0000256" key="10">
    <source>
        <dbReference type="ARBA" id="ARBA00012458"/>
    </source>
</evidence>
<evidence type="ECO:0000256" key="14">
    <source>
        <dbReference type="ARBA" id="ARBA00022723"/>
    </source>
</evidence>
<evidence type="ECO:0000256" key="5">
    <source>
        <dbReference type="ARBA" id="ARBA00004763"/>
    </source>
</evidence>
<dbReference type="PROSITE" id="PS00793">
    <property type="entry name" value="DHPS_2"/>
    <property type="match status" value="1"/>
</dbReference>
<dbReference type="FunFam" id="3.20.20.20:FF:000006">
    <property type="entry name" value="Dihydropteroate synthase"/>
    <property type="match status" value="1"/>
</dbReference>
<dbReference type="Gene3D" id="3.20.20.20">
    <property type="entry name" value="Dihydropteroate synthase-like"/>
    <property type="match status" value="1"/>
</dbReference>
<dbReference type="Pfam" id="PF01288">
    <property type="entry name" value="HPPK"/>
    <property type="match status" value="1"/>
</dbReference>
<dbReference type="GO" id="GO:0016301">
    <property type="term" value="F:kinase activity"/>
    <property type="evidence" value="ECO:0007669"/>
    <property type="project" value="UniProtKB-KW"/>
</dbReference>
<evidence type="ECO:0000256" key="15">
    <source>
        <dbReference type="ARBA" id="ARBA00022741"/>
    </source>
</evidence>
<feature type="region of interest" description="Disordered" evidence="25">
    <location>
        <begin position="1"/>
        <end position="61"/>
    </location>
</feature>
<dbReference type="EC" id="4.1.2.25" evidence="11"/>
<dbReference type="GO" id="GO:0005740">
    <property type="term" value="C:mitochondrial envelope"/>
    <property type="evidence" value="ECO:0007669"/>
    <property type="project" value="TreeGrafter"/>
</dbReference>
<evidence type="ECO:0000256" key="11">
    <source>
        <dbReference type="ARBA" id="ARBA00013043"/>
    </source>
</evidence>
<dbReference type="PANTHER" id="PTHR20941">
    <property type="entry name" value="FOLATE SYNTHESIS PROTEINS"/>
    <property type="match status" value="1"/>
</dbReference>
<comment type="function">
    <text evidence="21">Catalyzes three sequential steps of tetrahydrofolate biosynthesis.</text>
</comment>